<dbReference type="PANTHER" id="PTHR10151">
    <property type="entry name" value="ECTONUCLEOTIDE PYROPHOSPHATASE/PHOSPHODIESTERASE"/>
    <property type="match status" value="1"/>
</dbReference>
<dbReference type="SUPFAM" id="SSF53649">
    <property type="entry name" value="Alkaline phosphatase-like"/>
    <property type="match status" value="1"/>
</dbReference>
<dbReference type="AlphaFoldDB" id="A0A160TLT9"/>
<sequence length="430" mass="45796">MKKSIGVFLCAPLLAVAGSLLAPMSARSEAAPASAASVPGRQPVLMISIDGLMPEAVLNADAHGLKIPNLRRLLSEGSYAREVVNVNPTVTNPNHASLVTGVLPSEHGIYNNRPFAPLERTPKMYGLYSEIKAPTLWHAAKSAGLTTGSIFWPVTRKAGDIDFNITDGDDEDEAGIAKTAGGLIARHRPQLLTVHFVSLDHRAHETGPFSPPADAALERIDLAIGQIIADERKTYPDAVVVIVSDHGFARVSEVINFNVALAEAGFITVADGPKPSIVAWKASAWYVGASAMIVLRGRRDRETGRRVMEYLRQLANDPANGIEHIYARDEIAALGFAPNVDFVVAFRDGYRMGTALTGPVRTRSKGGAHGAFATLTIRRDMHSAFLITGPGIAAARDLGTIDIRQIAPTVAGKLKIALPSATMTALSLVD</sequence>
<accession>A0A160TLT9</accession>
<organism evidence="1">
    <name type="scientific">hydrothermal vent metagenome</name>
    <dbReference type="NCBI Taxonomy" id="652676"/>
    <lineage>
        <taxon>unclassified sequences</taxon>
        <taxon>metagenomes</taxon>
        <taxon>ecological metagenomes</taxon>
    </lineage>
</organism>
<reference evidence="1" key="1">
    <citation type="submission" date="2015-10" db="EMBL/GenBank/DDBJ databases">
        <authorList>
            <person name="Gilbert D.G."/>
        </authorList>
    </citation>
    <scope>NUCLEOTIDE SEQUENCE</scope>
</reference>
<dbReference type="GO" id="GO:0047429">
    <property type="term" value="F:nucleoside triphosphate diphosphatase activity"/>
    <property type="evidence" value="ECO:0007669"/>
    <property type="project" value="UniProtKB-EC"/>
</dbReference>
<dbReference type="EMBL" id="CZQE01000146">
    <property type="protein sequence ID" value="CUS44399.1"/>
    <property type="molecule type" value="Genomic_DNA"/>
</dbReference>
<dbReference type="Pfam" id="PF01663">
    <property type="entry name" value="Phosphodiest"/>
    <property type="match status" value="1"/>
</dbReference>
<evidence type="ECO:0000313" key="1">
    <source>
        <dbReference type="EMBL" id="CUS44399.1"/>
    </source>
</evidence>
<protein>
    <submittedName>
        <fullName evidence="1">Alkaline phosphodiesterase I / Nucleotide pyrophosphatase</fullName>
        <ecNumber evidence="1">3.1.4.1</ecNumber>
        <ecNumber evidence="1">3.6.1.9</ecNumber>
    </submittedName>
</protein>
<dbReference type="GO" id="GO:0004528">
    <property type="term" value="F:phosphodiesterase I activity"/>
    <property type="evidence" value="ECO:0007669"/>
    <property type="project" value="UniProtKB-EC"/>
</dbReference>
<dbReference type="EC" id="3.6.1.9" evidence="1"/>
<dbReference type="Gene3D" id="3.40.720.10">
    <property type="entry name" value="Alkaline Phosphatase, subunit A"/>
    <property type="match status" value="1"/>
</dbReference>
<dbReference type="CDD" id="cd16018">
    <property type="entry name" value="Enpp"/>
    <property type="match status" value="1"/>
</dbReference>
<dbReference type="InterPro" id="IPR017850">
    <property type="entry name" value="Alkaline_phosphatase_core_sf"/>
</dbReference>
<dbReference type="InterPro" id="IPR002591">
    <property type="entry name" value="Phosphodiest/P_Trfase"/>
</dbReference>
<proteinExistence type="predicted"/>
<dbReference type="PANTHER" id="PTHR10151:SF120">
    <property type="entry name" value="BIS(5'-ADENOSYL)-TRIPHOSPHATASE"/>
    <property type="match status" value="1"/>
</dbReference>
<gene>
    <name evidence="1" type="ORF">MGWOODY_Smn3042</name>
</gene>
<keyword evidence="1" id="KW-0378">Hydrolase</keyword>
<name>A0A160TLT9_9ZZZZ</name>
<dbReference type="EC" id="3.1.4.1" evidence="1"/>